<dbReference type="Proteomes" id="UP000789901">
    <property type="component" value="Unassembled WGS sequence"/>
</dbReference>
<protein>
    <submittedName>
        <fullName evidence="1">8595_t:CDS:1</fullName>
    </submittedName>
</protein>
<evidence type="ECO:0000313" key="1">
    <source>
        <dbReference type="EMBL" id="CAG8836464.1"/>
    </source>
</evidence>
<comment type="caution">
    <text evidence="1">The sequence shown here is derived from an EMBL/GenBank/DDBJ whole genome shotgun (WGS) entry which is preliminary data.</text>
</comment>
<dbReference type="EMBL" id="CAJVQB010053624">
    <property type="protein sequence ID" value="CAG8836464.1"/>
    <property type="molecule type" value="Genomic_DNA"/>
</dbReference>
<proteinExistence type="predicted"/>
<accession>A0ABN7WN38</accession>
<name>A0ABN7WN38_GIGMA</name>
<organism evidence="1 2">
    <name type="scientific">Gigaspora margarita</name>
    <dbReference type="NCBI Taxonomy" id="4874"/>
    <lineage>
        <taxon>Eukaryota</taxon>
        <taxon>Fungi</taxon>
        <taxon>Fungi incertae sedis</taxon>
        <taxon>Mucoromycota</taxon>
        <taxon>Glomeromycotina</taxon>
        <taxon>Glomeromycetes</taxon>
        <taxon>Diversisporales</taxon>
        <taxon>Gigasporaceae</taxon>
        <taxon>Gigaspora</taxon>
    </lineage>
</organism>
<feature type="non-terminal residue" evidence="1">
    <location>
        <position position="1"/>
    </location>
</feature>
<sequence length="341" mass="39233">EEIAAEFQCDRSIVSKILKQKQWSDVHEVSKNANALKTNGPKFSQIEQALGMWIGAAKQRQLILTEEVICQKVLEFAALLEVSKNGTEKIKLLVINKSCIPLEFRHEGITSHNQLPVNYYYNEKVWMQRRILLLVNNATSHKVDNLEDYPNISHYKRLYINQVIHDFDRGVEEPSKIDILQNGQENKLIITNLFLGNMVSESCMGSYKHRNLKNCWCHTGILPQQHLVKVFPGLELAPNEDPEAQIIQIPKIITAQHEAQEVIDLTEDTNLQQLTQDYLDDDEPINTEEVLDDEQIIEFVKNPVVNDNKSDEQVDEEPKITFAEAKSSLNQLLTFIRQQSF</sequence>
<gene>
    <name evidence="1" type="ORF">GMARGA_LOCUS33052</name>
</gene>
<keyword evidence="2" id="KW-1185">Reference proteome</keyword>
<evidence type="ECO:0000313" key="2">
    <source>
        <dbReference type="Proteomes" id="UP000789901"/>
    </source>
</evidence>
<reference evidence="1 2" key="1">
    <citation type="submission" date="2021-06" db="EMBL/GenBank/DDBJ databases">
        <authorList>
            <person name="Kallberg Y."/>
            <person name="Tangrot J."/>
            <person name="Rosling A."/>
        </authorList>
    </citation>
    <scope>NUCLEOTIDE SEQUENCE [LARGE SCALE GENOMIC DNA]</scope>
    <source>
        <strain evidence="1 2">120-4 pot B 10/14</strain>
    </source>
</reference>